<dbReference type="RefSeq" id="WP_309955647.1">
    <property type="nucleotide sequence ID" value="NZ_JAVDUJ010000001.1"/>
</dbReference>
<organism evidence="1 2">
    <name type="scientific">Arcanobacterium hippocoleae</name>
    <dbReference type="NCBI Taxonomy" id="149017"/>
    <lineage>
        <taxon>Bacteria</taxon>
        <taxon>Bacillati</taxon>
        <taxon>Actinomycetota</taxon>
        <taxon>Actinomycetes</taxon>
        <taxon>Actinomycetales</taxon>
        <taxon>Actinomycetaceae</taxon>
        <taxon>Arcanobacterium</taxon>
    </lineage>
</organism>
<evidence type="ECO:0000313" key="2">
    <source>
        <dbReference type="Proteomes" id="UP001266099"/>
    </source>
</evidence>
<gene>
    <name evidence="1" type="ORF">J2S36_000717</name>
</gene>
<sequence>MSESEVGFYSRLMILSVCYGKELSETRFGVFSIAREMVRSTVAVWLGASKEFHCAVLYDSIVGEMNKALKMW</sequence>
<name>A0ABU1T1B7_9ACTO</name>
<comment type="caution">
    <text evidence="1">The sequence shown here is derived from an EMBL/GenBank/DDBJ whole genome shotgun (WGS) entry which is preliminary data.</text>
</comment>
<dbReference type="Proteomes" id="UP001266099">
    <property type="component" value="Unassembled WGS sequence"/>
</dbReference>
<keyword evidence="2" id="KW-1185">Reference proteome</keyword>
<evidence type="ECO:0000313" key="1">
    <source>
        <dbReference type="EMBL" id="MDR6939174.1"/>
    </source>
</evidence>
<reference evidence="1 2" key="1">
    <citation type="submission" date="2023-07" db="EMBL/GenBank/DDBJ databases">
        <title>Sequencing the genomes of 1000 actinobacteria strains.</title>
        <authorList>
            <person name="Klenk H.-P."/>
        </authorList>
    </citation>
    <scope>NUCLEOTIDE SEQUENCE [LARGE SCALE GENOMIC DNA]</scope>
    <source>
        <strain evidence="1 2">DSM 15539</strain>
    </source>
</reference>
<accession>A0ABU1T1B7</accession>
<proteinExistence type="predicted"/>
<dbReference type="EMBL" id="JAVDUJ010000001">
    <property type="protein sequence ID" value="MDR6939174.1"/>
    <property type="molecule type" value="Genomic_DNA"/>
</dbReference>
<protein>
    <submittedName>
        <fullName evidence="1">Uncharacterized protein</fullName>
    </submittedName>
</protein>